<gene>
    <name evidence="3" type="ORF">FNH04_39435</name>
</gene>
<dbReference type="PROSITE" id="PS50112">
    <property type="entry name" value="PAS"/>
    <property type="match status" value="1"/>
</dbReference>
<organism evidence="3 4">
    <name type="scientific">Streptomyces phyllanthi</name>
    <dbReference type="NCBI Taxonomy" id="1803180"/>
    <lineage>
        <taxon>Bacteria</taxon>
        <taxon>Bacillati</taxon>
        <taxon>Actinomycetota</taxon>
        <taxon>Actinomycetes</taxon>
        <taxon>Kitasatosporales</taxon>
        <taxon>Streptomycetaceae</taxon>
        <taxon>Streptomyces</taxon>
    </lineage>
</organism>
<reference evidence="3 4" key="1">
    <citation type="submission" date="2019-07" db="EMBL/GenBank/DDBJ databases">
        <title>New species of Amycolatopsis and Streptomyces.</title>
        <authorList>
            <person name="Duangmal K."/>
            <person name="Teo W.F.A."/>
            <person name="Lipun K."/>
        </authorList>
    </citation>
    <scope>NUCLEOTIDE SEQUENCE [LARGE SCALE GENOMIC DNA]</scope>
    <source>
        <strain evidence="3 4">TISTR 2346</strain>
    </source>
</reference>
<dbReference type="NCBIfam" id="TIGR00229">
    <property type="entry name" value="sensory_box"/>
    <property type="match status" value="1"/>
</dbReference>
<evidence type="ECO:0000256" key="1">
    <source>
        <dbReference type="SAM" id="MobiDB-lite"/>
    </source>
</evidence>
<comment type="caution">
    <text evidence="3">The sequence shown here is derived from an EMBL/GenBank/DDBJ whole genome shotgun (WGS) entry which is preliminary data.</text>
</comment>
<dbReference type="InterPro" id="IPR035965">
    <property type="entry name" value="PAS-like_dom_sf"/>
</dbReference>
<dbReference type="SUPFAM" id="SSF55785">
    <property type="entry name" value="PYP-like sensor domain (PAS domain)"/>
    <property type="match status" value="1"/>
</dbReference>
<feature type="non-terminal residue" evidence="3">
    <location>
        <position position="98"/>
    </location>
</feature>
<evidence type="ECO:0000259" key="2">
    <source>
        <dbReference type="PROSITE" id="PS50112"/>
    </source>
</evidence>
<dbReference type="CDD" id="cd00130">
    <property type="entry name" value="PAS"/>
    <property type="match status" value="1"/>
</dbReference>
<dbReference type="Proteomes" id="UP000326979">
    <property type="component" value="Unassembled WGS sequence"/>
</dbReference>
<dbReference type="AlphaFoldDB" id="A0A5N8WE65"/>
<name>A0A5N8WE65_9ACTN</name>
<evidence type="ECO:0000313" key="4">
    <source>
        <dbReference type="Proteomes" id="UP000326979"/>
    </source>
</evidence>
<dbReference type="Gene3D" id="3.30.450.20">
    <property type="entry name" value="PAS domain"/>
    <property type="match status" value="1"/>
</dbReference>
<sequence length="98" mass="9599">MSLPPGRSGERAFRPDGLVGACVAAAPSGFGGSSSSPSFTFDPLATAAPDEKGTVLRWSPSATELLGLTAADAQGRPIRDLAADPQTGHPGGPGGPAG</sequence>
<accession>A0A5N8WE65</accession>
<feature type="region of interest" description="Disordered" evidence="1">
    <location>
        <begin position="71"/>
        <end position="98"/>
    </location>
</feature>
<dbReference type="InterPro" id="IPR000014">
    <property type="entry name" value="PAS"/>
</dbReference>
<feature type="domain" description="PAS" evidence="2">
    <location>
        <begin position="50"/>
        <end position="76"/>
    </location>
</feature>
<protein>
    <submittedName>
        <fullName evidence="3">PAS domain S-box protein</fullName>
    </submittedName>
</protein>
<proteinExistence type="predicted"/>
<dbReference type="EMBL" id="VJZE01000506">
    <property type="protein sequence ID" value="MPY45761.1"/>
    <property type="molecule type" value="Genomic_DNA"/>
</dbReference>
<keyword evidence="4" id="KW-1185">Reference proteome</keyword>
<feature type="compositionally biased region" description="Gly residues" evidence="1">
    <location>
        <begin position="89"/>
        <end position="98"/>
    </location>
</feature>
<evidence type="ECO:0000313" key="3">
    <source>
        <dbReference type="EMBL" id="MPY45761.1"/>
    </source>
</evidence>